<organism evidence="2 3">
    <name type="scientific">Molorchus minor</name>
    <dbReference type="NCBI Taxonomy" id="1323400"/>
    <lineage>
        <taxon>Eukaryota</taxon>
        <taxon>Metazoa</taxon>
        <taxon>Ecdysozoa</taxon>
        <taxon>Arthropoda</taxon>
        <taxon>Hexapoda</taxon>
        <taxon>Insecta</taxon>
        <taxon>Pterygota</taxon>
        <taxon>Neoptera</taxon>
        <taxon>Endopterygota</taxon>
        <taxon>Coleoptera</taxon>
        <taxon>Polyphaga</taxon>
        <taxon>Cucujiformia</taxon>
        <taxon>Chrysomeloidea</taxon>
        <taxon>Cerambycidae</taxon>
        <taxon>Lamiinae</taxon>
        <taxon>Monochamini</taxon>
        <taxon>Molorchus</taxon>
    </lineage>
</organism>
<feature type="compositionally biased region" description="Basic and acidic residues" evidence="1">
    <location>
        <begin position="1"/>
        <end position="10"/>
    </location>
</feature>
<evidence type="ECO:0000256" key="1">
    <source>
        <dbReference type="SAM" id="MobiDB-lite"/>
    </source>
</evidence>
<feature type="region of interest" description="Disordered" evidence="1">
    <location>
        <begin position="231"/>
        <end position="264"/>
    </location>
</feature>
<feature type="compositionally biased region" description="Basic and acidic residues" evidence="1">
    <location>
        <begin position="27"/>
        <end position="38"/>
    </location>
</feature>
<keyword evidence="3" id="KW-1185">Reference proteome</keyword>
<name>A0ABQ9J8L3_9CUCU</name>
<reference evidence="2" key="1">
    <citation type="journal article" date="2023" name="Insect Mol. Biol.">
        <title>Genome sequencing provides insights into the evolution of gene families encoding plant cell wall-degrading enzymes in longhorned beetles.</title>
        <authorList>
            <person name="Shin N.R."/>
            <person name="Okamura Y."/>
            <person name="Kirsch R."/>
            <person name="Pauchet Y."/>
        </authorList>
    </citation>
    <scope>NUCLEOTIDE SEQUENCE</scope>
    <source>
        <strain evidence="2">MMC_N1</strain>
    </source>
</reference>
<proteinExistence type="predicted"/>
<feature type="compositionally biased region" description="Basic and acidic residues" evidence="1">
    <location>
        <begin position="78"/>
        <end position="87"/>
    </location>
</feature>
<gene>
    <name evidence="2" type="ORF">NQ317_012997</name>
</gene>
<feature type="region of interest" description="Disordered" evidence="1">
    <location>
        <begin position="78"/>
        <end position="131"/>
    </location>
</feature>
<accession>A0ABQ9J8L3</accession>
<feature type="region of interest" description="Disordered" evidence="1">
    <location>
        <begin position="1"/>
        <end position="38"/>
    </location>
</feature>
<feature type="region of interest" description="Disordered" evidence="1">
    <location>
        <begin position="155"/>
        <end position="183"/>
    </location>
</feature>
<dbReference type="Proteomes" id="UP001162164">
    <property type="component" value="Unassembled WGS sequence"/>
</dbReference>
<feature type="compositionally biased region" description="Polar residues" evidence="1">
    <location>
        <begin position="113"/>
        <end position="123"/>
    </location>
</feature>
<comment type="caution">
    <text evidence="2">The sequence shown here is derived from an EMBL/GenBank/DDBJ whole genome shotgun (WGS) entry which is preliminary data.</text>
</comment>
<sequence length="316" mass="37287">MNDSKVDSIHIAHSTENVNSIVTEEEEQKKRERIEKYKEERRRVLQDKYRSESFKEDKDVLMNRLRIFKQKDETVDIPKPLETDHLPRSRRRSHRNSDDSGEITIDSLDEDSINISKSTNNSPAPKEDTNPLDAMLKKEMKPMKESLKSRAAIFEQNNQRISAPADLRSGKNRSSFREQTNQTDINYAKNIQATREKIYGKLEKNDVIDLKDLDFIRSKRRDDDLLKEERRRHTYDSRERESETDRSRRISVDSRSPRKEKHSPPYCIKDMKAIFESKSKHCRPLKDFVFIVVCSVHYMGLSQKLNSMKQIVKLKS</sequence>
<protein>
    <submittedName>
        <fullName evidence="2">Uncharacterized protein</fullName>
    </submittedName>
</protein>
<dbReference type="EMBL" id="JAPWTJ010000980">
    <property type="protein sequence ID" value="KAJ8974506.1"/>
    <property type="molecule type" value="Genomic_DNA"/>
</dbReference>
<evidence type="ECO:0000313" key="2">
    <source>
        <dbReference type="EMBL" id="KAJ8974506.1"/>
    </source>
</evidence>
<evidence type="ECO:0000313" key="3">
    <source>
        <dbReference type="Proteomes" id="UP001162164"/>
    </source>
</evidence>
<feature type="compositionally biased region" description="Basic and acidic residues" evidence="1">
    <location>
        <begin position="231"/>
        <end position="257"/>
    </location>
</feature>